<feature type="region of interest" description="Disordered" evidence="1">
    <location>
        <begin position="167"/>
        <end position="186"/>
    </location>
</feature>
<feature type="region of interest" description="Disordered" evidence="1">
    <location>
        <begin position="265"/>
        <end position="291"/>
    </location>
</feature>
<sequence>MVLLRIRPLRPATKSEHKFSSAEIVLTISKGFSEPMFRGFSEPMSRGFSEPMSRGFSEPMSRGFSEPMSRGCSEPMSRTNVVASKPHSRSENSEVKSASSRTNLTPAIDIQMMRSCCSCSQVSYGDPQCLSPRAAKKSKCSFYHHSESSEEEDSTKLCSCLSSDEAEDSSSDVTQAGSSYDEDSDDFYESQGAARRLLHMVTKNLGTPQGCFCLLRQPSSFVLRRGGTSGGCVRSDDSWRDYGTDSCDGSTSTKSFESSYTSTVSSLSSTDRSSDDLTDSSSEVSSFRSDKTDLTGSIGNDTSAIPNHRLKWLKPLANPVDIITSFHLKDWEKEQMKLDLNSSYLRDNSGAFGGGMMVDRGPENIFCGVGAKYRNWRQVVERLRTSCCKCGLKDRIDSAGLDVTAEAPMNHRTEDKILVQLTTSGIIRISNNREVRTAQIERQRKSGKRTSTKNSEVQWKCKKERLWERELRDFELPEEIVARNSTSERLYPDKASEEALQLQAALFASLAPLENPNVATSYRRDTSESRSYASSASKSHYGSASSASKSHYGLGLSAPKSRQDLTSSASRSRHDLTSSASRSRHDLTTSASRSRRDLTSSAPRSRHDLTSSAPRSRHDLTSSASRSRHDLTSSASRFRHGSASASAAYSSYYLE</sequence>
<evidence type="ECO:0000313" key="3">
    <source>
        <dbReference type="RefSeq" id="XP_047740661.1"/>
    </source>
</evidence>
<dbReference type="Proteomes" id="UP000694843">
    <property type="component" value="Unplaced"/>
</dbReference>
<evidence type="ECO:0000313" key="2">
    <source>
        <dbReference type="Proteomes" id="UP000694843"/>
    </source>
</evidence>
<accession>A0A979FTY3</accession>
<feature type="region of interest" description="Disordered" evidence="1">
    <location>
        <begin position="48"/>
        <end position="103"/>
    </location>
</feature>
<evidence type="ECO:0000256" key="1">
    <source>
        <dbReference type="SAM" id="MobiDB-lite"/>
    </source>
</evidence>
<organism evidence="2 3">
    <name type="scientific">Hyalella azteca</name>
    <name type="common">Amphipod</name>
    <dbReference type="NCBI Taxonomy" id="294128"/>
    <lineage>
        <taxon>Eukaryota</taxon>
        <taxon>Metazoa</taxon>
        <taxon>Ecdysozoa</taxon>
        <taxon>Arthropoda</taxon>
        <taxon>Crustacea</taxon>
        <taxon>Multicrustacea</taxon>
        <taxon>Malacostraca</taxon>
        <taxon>Eumalacostraca</taxon>
        <taxon>Peracarida</taxon>
        <taxon>Amphipoda</taxon>
        <taxon>Senticaudata</taxon>
        <taxon>Talitrida</taxon>
        <taxon>Talitroidea</taxon>
        <taxon>Hyalellidae</taxon>
        <taxon>Hyalella</taxon>
    </lineage>
</organism>
<proteinExistence type="predicted"/>
<feature type="compositionally biased region" description="Low complexity" evidence="1">
    <location>
        <begin position="642"/>
        <end position="655"/>
    </location>
</feature>
<name>A0A979FTY3_HYAAZ</name>
<feature type="compositionally biased region" description="Low complexity" evidence="1">
    <location>
        <begin position="531"/>
        <end position="553"/>
    </location>
</feature>
<feature type="region of interest" description="Disordered" evidence="1">
    <location>
        <begin position="519"/>
        <end position="655"/>
    </location>
</feature>
<dbReference type="AlphaFoldDB" id="A0A979FTY3"/>
<dbReference type="GeneID" id="108673580"/>
<reference evidence="3" key="1">
    <citation type="submission" date="2025-08" db="UniProtKB">
        <authorList>
            <consortium name="RefSeq"/>
        </authorList>
    </citation>
    <scope>IDENTIFICATION</scope>
    <source>
        <tissue evidence="3">Whole organism</tissue>
    </source>
</reference>
<dbReference type="RefSeq" id="XP_047740661.1">
    <property type="nucleotide sequence ID" value="XM_047884705.1"/>
</dbReference>
<keyword evidence="2" id="KW-1185">Reference proteome</keyword>
<gene>
    <name evidence="3" type="primary">LOC108673580</name>
</gene>
<protein>
    <submittedName>
        <fullName evidence="3">Uncharacterized protein LOC108673580 isoform X2</fullName>
    </submittedName>
</protein>